<dbReference type="AlphaFoldDB" id="A0AAN0NJK6"/>
<dbReference type="RefSeq" id="WP_342077855.1">
    <property type="nucleotide sequence ID" value="NZ_CP151767.2"/>
</dbReference>
<sequence>MRAIIVFGLALSLLGACGNTDRPLRDLQAAGGGPDEFAVIPQRPLAIPTTAALPQPTPGGTNRADPTPKADAIAALGGAASLQIAGGVPVQDQGLIAHTSRYGVEPGIRATLAAADEARLNRRRATNVFNPLGRDRYFAAYAGQVLDAPAELARLRAAGVAVSQGPTPQ</sequence>
<name>A0AAN0NJK6_9RHOB</name>
<accession>A0AAN0NJK6</accession>
<reference evidence="1" key="1">
    <citation type="submission" date="2024-08" db="EMBL/GenBank/DDBJ databases">
        <title>Phylogenomic analyses of a clade within the roseobacter group suggest taxonomic reassignments of species of the genera Aestuariivita, Citreicella, Loktanella, Nautella, Pelagibaca, Ruegeria, Thalassobius, Thiobacimonas and Tropicibacter, and the proposal o.</title>
        <authorList>
            <person name="Jeon C.O."/>
        </authorList>
    </citation>
    <scope>NUCLEOTIDE SEQUENCE</scope>
    <source>
        <strain evidence="1">SS1-5</strain>
    </source>
</reference>
<evidence type="ECO:0000313" key="1">
    <source>
        <dbReference type="EMBL" id="WZU68567.1"/>
    </source>
</evidence>
<dbReference type="PROSITE" id="PS51257">
    <property type="entry name" value="PROKAR_LIPOPROTEIN"/>
    <property type="match status" value="1"/>
</dbReference>
<keyword evidence="2" id="KW-1185">Reference proteome</keyword>
<dbReference type="Proteomes" id="UP001470809">
    <property type="component" value="Chromosome"/>
</dbReference>
<organism evidence="1 2">
    <name type="scientific">Yoonia rhodophyticola</name>
    <dbReference type="NCBI Taxonomy" id="3137370"/>
    <lineage>
        <taxon>Bacteria</taxon>
        <taxon>Pseudomonadati</taxon>
        <taxon>Pseudomonadota</taxon>
        <taxon>Alphaproteobacteria</taxon>
        <taxon>Rhodobacterales</taxon>
        <taxon>Paracoccaceae</taxon>
        <taxon>Yoonia</taxon>
    </lineage>
</organism>
<dbReference type="Pfam" id="PF11233">
    <property type="entry name" value="DUF3035"/>
    <property type="match status" value="1"/>
</dbReference>
<dbReference type="InterPro" id="IPR021395">
    <property type="entry name" value="DUF3035"/>
</dbReference>
<evidence type="ECO:0000313" key="2">
    <source>
        <dbReference type="Proteomes" id="UP001470809"/>
    </source>
</evidence>
<dbReference type="KEGG" id="yrh:AABB31_06665"/>
<gene>
    <name evidence="1" type="ORF">AABB31_06665</name>
</gene>
<protein>
    <submittedName>
        <fullName evidence="1">DUF3035 domain-containing protein</fullName>
    </submittedName>
</protein>
<dbReference type="EMBL" id="CP151767">
    <property type="protein sequence ID" value="WZU68567.1"/>
    <property type="molecule type" value="Genomic_DNA"/>
</dbReference>
<proteinExistence type="predicted"/>